<evidence type="ECO:0000313" key="2">
    <source>
        <dbReference type="EMBL" id="KAF9067955.1"/>
    </source>
</evidence>
<sequence>MSSRHSVLYIAFAELLFSITFLMMGIILLFTSGEQILLDVHAIALDLHILAYWGLRLATTSGIFGALYQSRPLVTLFCFMTLAQLIFGLGSGIYWLTILFEESGELITAALRHKCAFMNHFSRNFCEGTPQ</sequence>
<proteinExistence type="predicted"/>
<dbReference type="OrthoDB" id="3239304at2759"/>
<reference evidence="2" key="1">
    <citation type="submission" date="2020-11" db="EMBL/GenBank/DDBJ databases">
        <authorList>
            <consortium name="DOE Joint Genome Institute"/>
            <person name="Ahrendt S."/>
            <person name="Riley R."/>
            <person name="Andreopoulos W."/>
            <person name="Labutti K."/>
            <person name="Pangilinan J."/>
            <person name="Ruiz-Duenas F.J."/>
            <person name="Barrasa J.M."/>
            <person name="Sanchez-Garcia M."/>
            <person name="Camarero S."/>
            <person name="Miyauchi S."/>
            <person name="Serrano A."/>
            <person name="Linde D."/>
            <person name="Babiker R."/>
            <person name="Drula E."/>
            <person name="Ayuso-Fernandez I."/>
            <person name="Pacheco R."/>
            <person name="Padilla G."/>
            <person name="Ferreira P."/>
            <person name="Barriuso J."/>
            <person name="Kellner H."/>
            <person name="Castanera R."/>
            <person name="Alfaro M."/>
            <person name="Ramirez L."/>
            <person name="Pisabarro A.G."/>
            <person name="Kuo A."/>
            <person name="Tritt A."/>
            <person name="Lipzen A."/>
            <person name="He G."/>
            <person name="Yan M."/>
            <person name="Ng V."/>
            <person name="Cullen D."/>
            <person name="Martin F."/>
            <person name="Rosso M.-N."/>
            <person name="Henrissat B."/>
            <person name="Hibbett D."/>
            <person name="Martinez A.T."/>
            <person name="Grigoriev I.V."/>
        </authorList>
    </citation>
    <scope>NUCLEOTIDE SEQUENCE</scope>
    <source>
        <strain evidence="2">AH 40177</strain>
    </source>
</reference>
<keyword evidence="3" id="KW-1185">Reference proteome</keyword>
<evidence type="ECO:0000313" key="3">
    <source>
        <dbReference type="Proteomes" id="UP000772434"/>
    </source>
</evidence>
<protein>
    <submittedName>
        <fullName evidence="2">Uncharacterized protein</fullName>
    </submittedName>
</protein>
<accession>A0A9P5PU01</accession>
<keyword evidence="1" id="KW-0472">Membrane</keyword>
<dbReference type="AlphaFoldDB" id="A0A9P5PU01"/>
<feature type="transmembrane region" description="Helical" evidence="1">
    <location>
        <begin position="7"/>
        <end position="30"/>
    </location>
</feature>
<feature type="transmembrane region" description="Helical" evidence="1">
    <location>
        <begin position="76"/>
        <end position="96"/>
    </location>
</feature>
<comment type="caution">
    <text evidence="2">The sequence shown here is derived from an EMBL/GenBank/DDBJ whole genome shotgun (WGS) entry which is preliminary data.</text>
</comment>
<keyword evidence="1" id="KW-1133">Transmembrane helix</keyword>
<keyword evidence="1" id="KW-0812">Transmembrane</keyword>
<dbReference type="Proteomes" id="UP000772434">
    <property type="component" value="Unassembled WGS sequence"/>
</dbReference>
<evidence type="ECO:0000256" key="1">
    <source>
        <dbReference type="SAM" id="Phobius"/>
    </source>
</evidence>
<dbReference type="EMBL" id="JADNRY010000066">
    <property type="protein sequence ID" value="KAF9067955.1"/>
    <property type="molecule type" value="Genomic_DNA"/>
</dbReference>
<name>A0A9P5PU01_9AGAR</name>
<organism evidence="2 3">
    <name type="scientific">Rhodocollybia butyracea</name>
    <dbReference type="NCBI Taxonomy" id="206335"/>
    <lineage>
        <taxon>Eukaryota</taxon>
        <taxon>Fungi</taxon>
        <taxon>Dikarya</taxon>
        <taxon>Basidiomycota</taxon>
        <taxon>Agaricomycotina</taxon>
        <taxon>Agaricomycetes</taxon>
        <taxon>Agaricomycetidae</taxon>
        <taxon>Agaricales</taxon>
        <taxon>Marasmiineae</taxon>
        <taxon>Omphalotaceae</taxon>
        <taxon>Rhodocollybia</taxon>
    </lineage>
</organism>
<gene>
    <name evidence="2" type="ORF">BDP27DRAFT_1422392</name>
</gene>